<dbReference type="InterPro" id="IPR001268">
    <property type="entry name" value="NADH_UbQ_OxRdtase_30kDa_su"/>
</dbReference>
<evidence type="ECO:0000256" key="2">
    <source>
        <dbReference type="ARBA" id="ARBA00022448"/>
    </source>
</evidence>
<evidence type="ECO:0000256" key="4">
    <source>
        <dbReference type="RuleBase" id="RU003456"/>
    </source>
</evidence>
<comment type="similarity">
    <text evidence="1 3 4">Belongs to the complex I 30 kDa subunit family.</text>
</comment>
<dbReference type="Pfam" id="PF00329">
    <property type="entry name" value="Complex1_30kDa"/>
    <property type="match status" value="1"/>
</dbReference>
<dbReference type="Gene3D" id="3.30.460.80">
    <property type="entry name" value="NADH:ubiquinone oxidoreductase, 30kDa subunit"/>
    <property type="match status" value="1"/>
</dbReference>
<dbReference type="EC" id="7.1.1.-" evidence="3"/>
<evidence type="ECO:0000256" key="1">
    <source>
        <dbReference type="ARBA" id="ARBA00007569"/>
    </source>
</evidence>
<keyword evidence="3 5" id="KW-0874">Quinone</keyword>
<keyword evidence="3" id="KW-0472">Membrane</keyword>
<keyword evidence="2 3" id="KW-0813">Transport</keyword>
<keyword evidence="3 4" id="KW-0520">NAD</keyword>
<dbReference type="InterPro" id="IPR010218">
    <property type="entry name" value="NADH_DH_suC"/>
</dbReference>
<dbReference type="RefSeq" id="WP_183305526.1">
    <property type="nucleotide sequence ID" value="NZ_JACIEP010000002.1"/>
</dbReference>
<dbReference type="InterPro" id="IPR020396">
    <property type="entry name" value="NADH_UbQ_OxRdtase_CS"/>
</dbReference>
<reference evidence="8 9" key="1">
    <citation type="submission" date="2020-08" db="EMBL/GenBank/DDBJ databases">
        <title>Genomic Encyclopedia of Type Strains, Phase IV (KMG-IV): sequencing the most valuable type-strain genomes for metagenomic binning, comparative biology and taxonomic classification.</title>
        <authorList>
            <person name="Goeker M."/>
        </authorList>
    </citation>
    <scope>NUCLEOTIDE SEQUENCE [LARGE SCALE GENOMIC DNA]</scope>
    <source>
        <strain evidence="8 9">DSM 104969</strain>
    </source>
</reference>
<dbReference type="AlphaFoldDB" id="A0A840CIR1"/>
<evidence type="ECO:0000256" key="6">
    <source>
        <dbReference type="SAM" id="MobiDB-lite"/>
    </source>
</evidence>
<evidence type="ECO:0000256" key="5">
    <source>
        <dbReference type="RuleBase" id="RU003582"/>
    </source>
</evidence>
<comment type="caution">
    <text evidence="8">The sequence shown here is derived from an EMBL/GenBank/DDBJ whole genome shotgun (WGS) entry which is preliminary data.</text>
</comment>
<evidence type="ECO:0000256" key="3">
    <source>
        <dbReference type="HAMAP-Rule" id="MF_01357"/>
    </source>
</evidence>
<comment type="catalytic activity">
    <reaction evidence="3 5">
        <text>a quinone + NADH + 5 H(+)(in) = a quinol + NAD(+) + 4 H(+)(out)</text>
        <dbReference type="Rhea" id="RHEA:57888"/>
        <dbReference type="ChEBI" id="CHEBI:15378"/>
        <dbReference type="ChEBI" id="CHEBI:24646"/>
        <dbReference type="ChEBI" id="CHEBI:57540"/>
        <dbReference type="ChEBI" id="CHEBI:57945"/>
        <dbReference type="ChEBI" id="CHEBI:132124"/>
    </reaction>
</comment>
<keyword evidence="9" id="KW-1185">Reference proteome</keyword>
<evidence type="ECO:0000313" key="9">
    <source>
        <dbReference type="Proteomes" id="UP000555103"/>
    </source>
</evidence>
<dbReference type="GO" id="GO:0005886">
    <property type="term" value="C:plasma membrane"/>
    <property type="evidence" value="ECO:0007669"/>
    <property type="project" value="UniProtKB-SubCell"/>
</dbReference>
<keyword evidence="3" id="KW-1003">Cell membrane</keyword>
<dbReference type="GO" id="GO:0050136">
    <property type="term" value="F:NADH dehydrogenase (quinone) (non-electrogenic) activity"/>
    <property type="evidence" value="ECO:0007669"/>
    <property type="project" value="UniProtKB-UniRule"/>
</dbReference>
<dbReference type="GO" id="GO:0048038">
    <property type="term" value="F:quinone binding"/>
    <property type="evidence" value="ECO:0007669"/>
    <property type="project" value="UniProtKB-KW"/>
</dbReference>
<comment type="subcellular location">
    <subcellularLocation>
        <location evidence="3">Cell membrane</location>
        <topology evidence="3">Peripheral membrane protein</topology>
        <orientation evidence="3">Cytoplasmic side</orientation>
    </subcellularLocation>
</comment>
<feature type="region of interest" description="Disordered" evidence="6">
    <location>
        <begin position="148"/>
        <end position="177"/>
    </location>
</feature>
<feature type="compositionally biased region" description="Basic and acidic residues" evidence="6">
    <location>
        <begin position="148"/>
        <end position="166"/>
    </location>
</feature>
<organism evidence="8 9">
    <name type="scientific">Dysgonomonas hofstadii</name>
    <dbReference type="NCBI Taxonomy" id="637886"/>
    <lineage>
        <taxon>Bacteria</taxon>
        <taxon>Pseudomonadati</taxon>
        <taxon>Bacteroidota</taxon>
        <taxon>Bacteroidia</taxon>
        <taxon>Bacteroidales</taxon>
        <taxon>Dysgonomonadaceae</taxon>
        <taxon>Dysgonomonas</taxon>
    </lineage>
</organism>
<dbReference type="SUPFAM" id="SSF143243">
    <property type="entry name" value="Nqo5-like"/>
    <property type="match status" value="1"/>
</dbReference>
<name>A0A840CIR1_9BACT</name>
<dbReference type="NCBIfam" id="TIGR01961">
    <property type="entry name" value="NuoC_fam"/>
    <property type="match status" value="1"/>
</dbReference>
<proteinExistence type="inferred from homology"/>
<dbReference type="PROSITE" id="PS00542">
    <property type="entry name" value="COMPLEX1_30K"/>
    <property type="match status" value="1"/>
</dbReference>
<evidence type="ECO:0000313" key="8">
    <source>
        <dbReference type="EMBL" id="MBB4034559.1"/>
    </source>
</evidence>
<dbReference type="PANTHER" id="PTHR10884:SF14">
    <property type="entry name" value="NADH DEHYDROGENASE [UBIQUINONE] IRON-SULFUR PROTEIN 3, MITOCHONDRIAL"/>
    <property type="match status" value="1"/>
</dbReference>
<evidence type="ECO:0000259" key="7">
    <source>
        <dbReference type="Pfam" id="PF00329"/>
    </source>
</evidence>
<accession>A0A840CIR1</accession>
<sequence length="177" mass="20779">MTLETTVIENKVKEKFGDNVSDFRMEQDILTFHALPVSIWDVISFMKNDETLRFNFMTDLCGVHYPDNNEDAQFAVVYHLHNWVDNVRVRVKTFLDGKNPEVNTMSDIFAAANWMERETYDFYGINFIGHPNLKRILNDEGMVSFPMRKDHPLEDAGRTDKDDRFFGRTPNNYEPTK</sequence>
<keyword evidence="3 4" id="KW-1278">Translocase</keyword>
<dbReference type="GO" id="GO:0008137">
    <property type="term" value="F:NADH dehydrogenase (ubiquinone) activity"/>
    <property type="evidence" value="ECO:0007669"/>
    <property type="project" value="InterPro"/>
</dbReference>
<dbReference type="Proteomes" id="UP000555103">
    <property type="component" value="Unassembled WGS sequence"/>
</dbReference>
<comment type="function">
    <text evidence="3">NDH-1 shuttles electrons from NADH, via FMN and iron-sulfur (Fe-S) centers, to quinones in the respiratory chain. The immediate electron acceptor for the enzyme in this species is believed to be a menaquinone. Couples the redox reaction to proton translocation (for every two electrons transferred, four hydrogen ions are translocated across the cytoplasmic membrane), and thus conserves the redox energy in a proton gradient.</text>
</comment>
<dbReference type="EMBL" id="JACIEP010000002">
    <property type="protein sequence ID" value="MBB4034559.1"/>
    <property type="molecule type" value="Genomic_DNA"/>
</dbReference>
<protein>
    <recommendedName>
        <fullName evidence="3">NADH-quinone oxidoreductase subunit C</fullName>
        <ecNumber evidence="3">7.1.1.-</ecNumber>
    </recommendedName>
    <alternativeName>
        <fullName evidence="3">NADH dehydrogenase I subunit C</fullName>
    </alternativeName>
    <alternativeName>
        <fullName evidence="3">NDH-1 subunit C</fullName>
    </alternativeName>
</protein>
<dbReference type="InterPro" id="IPR037232">
    <property type="entry name" value="NADH_quin_OxRdtase_su_C/D-like"/>
</dbReference>
<gene>
    <name evidence="3" type="primary">nuoC</name>
    <name evidence="8" type="ORF">GGR21_000446</name>
</gene>
<feature type="domain" description="NADH:ubiquinone oxidoreductase 30kDa subunit" evidence="7">
    <location>
        <begin position="38"/>
        <end position="155"/>
    </location>
</feature>
<comment type="subunit">
    <text evidence="3">NDH-1 is composed of 14 different subunits. Subunits NuoB, C, D, E, F, and G constitute the peripheral sector of the complex.</text>
</comment>
<dbReference type="PANTHER" id="PTHR10884">
    <property type="entry name" value="NADH DEHYDROGENASE UBIQUINONE IRON-SULFUR PROTEIN 3"/>
    <property type="match status" value="1"/>
</dbReference>
<dbReference type="HAMAP" id="MF_01357">
    <property type="entry name" value="NDH1_NuoC"/>
    <property type="match status" value="1"/>
</dbReference>